<comment type="caution">
    <text evidence="9">The sequence shown here is derived from an EMBL/GenBank/DDBJ whole genome shotgun (WGS) entry which is preliminary data.</text>
</comment>
<dbReference type="PANTHER" id="PTHR34220:SF7">
    <property type="entry name" value="SENSOR HISTIDINE KINASE YPDA"/>
    <property type="match status" value="1"/>
</dbReference>
<keyword evidence="3" id="KW-0597">Phosphoprotein</keyword>
<proteinExistence type="predicted"/>
<sequence length="577" mass="66134">MKQKLRKWSTLRNQILLVFVIVMAIVLFVVGGMTYNAVSTLLKNNAERQIQQTAVQASGRMDELYQHIDRLTNQVATDPSVQQLLLEEELGQPATFNQRQALMNIVNNYQAYSNGIDLFELYLHDGQRVFPLNEANLIGRIEEESIRQAEEAKGRLVWIGRDRLNPNIFLALRQVNLIDRWFSPGGYLVVQIRSDYFQFQESDEVEDFMILVDEHDKMIASTYQGDIERMVTHDQESVMIDETEYMLVKEDSRLTGWQTFILMPIAAVTEDVVFLQTTLMYSAGIGFLIFLFFSYGLSNLVTRPIQKLTKIMHYGKLGALKPNPETYSTVELNELNETYNDMVTTMNHLIEVVYEKELIRSQSELKALQAQINPHFLFNTLEALYWSLDEKGEDELAEYVIAMSELFRYTISHPMDDGWVYLKEEVDHIERYMHIMKIRFGDRLTWKINVPIEYEAVKIPKLLIQPLVENAILHGVGNKNGQGEVSVRVGQSENPETLLVEVVDDGPGMDKTSIETVMKLIKNDRIPSVKGNGIAMVNVNKRLELFYNGETVKGITIESEVGKGTRVFFEIPSEGGS</sequence>
<evidence type="ECO:0000313" key="10">
    <source>
        <dbReference type="Proteomes" id="UP001589838"/>
    </source>
</evidence>
<dbReference type="GO" id="GO:0004673">
    <property type="term" value="F:protein histidine kinase activity"/>
    <property type="evidence" value="ECO:0007669"/>
    <property type="project" value="UniProtKB-EC"/>
</dbReference>
<keyword evidence="7" id="KW-0812">Transmembrane</keyword>
<protein>
    <submittedName>
        <fullName evidence="9">Sensor histidine kinase</fullName>
        <ecNumber evidence="9">2.7.13.3</ecNumber>
    </submittedName>
</protein>
<evidence type="ECO:0000259" key="8">
    <source>
        <dbReference type="PROSITE" id="PS50885"/>
    </source>
</evidence>
<feature type="transmembrane region" description="Helical" evidence="7">
    <location>
        <begin position="279"/>
        <end position="302"/>
    </location>
</feature>
<evidence type="ECO:0000256" key="3">
    <source>
        <dbReference type="ARBA" id="ARBA00022553"/>
    </source>
</evidence>
<dbReference type="InterPro" id="IPR003660">
    <property type="entry name" value="HAMP_dom"/>
</dbReference>
<organism evidence="9 10">
    <name type="scientific">Halalkalibacter kiskunsagensis</name>
    <dbReference type="NCBI Taxonomy" id="1548599"/>
    <lineage>
        <taxon>Bacteria</taxon>
        <taxon>Bacillati</taxon>
        <taxon>Bacillota</taxon>
        <taxon>Bacilli</taxon>
        <taxon>Bacillales</taxon>
        <taxon>Bacillaceae</taxon>
        <taxon>Halalkalibacter</taxon>
    </lineage>
</organism>
<name>A0ABV6K9G4_9BACI</name>
<dbReference type="EMBL" id="JBHLUX010000015">
    <property type="protein sequence ID" value="MFC0469944.1"/>
    <property type="molecule type" value="Genomic_DNA"/>
</dbReference>
<evidence type="ECO:0000256" key="4">
    <source>
        <dbReference type="ARBA" id="ARBA00022679"/>
    </source>
</evidence>
<dbReference type="InterPro" id="IPR003594">
    <property type="entry name" value="HATPase_dom"/>
</dbReference>
<dbReference type="EC" id="2.7.13.3" evidence="9"/>
<dbReference type="InterPro" id="IPR010559">
    <property type="entry name" value="Sig_transdc_His_kin_internal"/>
</dbReference>
<evidence type="ECO:0000256" key="5">
    <source>
        <dbReference type="ARBA" id="ARBA00022777"/>
    </source>
</evidence>
<dbReference type="PANTHER" id="PTHR34220">
    <property type="entry name" value="SENSOR HISTIDINE KINASE YPDA"/>
    <property type="match status" value="1"/>
</dbReference>
<dbReference type="Pfam" id="PF06580">
    <property type="entry name" value="His_kinase"/>
    <property type="match status" value="1"/>
</dbReference>
<reference evidence="9 10" key="1">
    <citation type="submission" date="2024-09" db="EMBL/GenBank/DDBJ databases">
        <authorList>
            <person name="Sun Q."/>
            <person name="Mori K."/>
        </authorList>
    </citation>
    <scope>NUCLEOTIDE SEQUENCE [LARGE SCALE GENOMIC DNA]</scope>
    <source>
        <strain evidence="9 10">NCAIM B.02610</strain>
    </source>
</reference>
<keyword evidence="7" id="KW-1133">Transmembrane helix</keyword>
<dbReference type="Pfam" id="PF02518">
    <property type="entry name" value="HATPase_c"/>
    <property type="match status" value="1"/>
</dbReference>
<dbReference type="PROSITE" id="PS50885">
    <property type="entry name" value="HAMP"/>
    <property type="match status" value="1"/>
</dbReference>
<dbReference type="InterPro" id="IPR050640">
    <property type="entry name" value="Bact_2-comp_sensor_kinase"/>
</dbReference>
<dbReference type="SUPFAM" id="SSF55874">
    <property type="entry name" value="ATPase domain of HSP90 chaperone/DNA topoisomerase II/histidine kinase"/>
    <property type="match status" value="1"/>
</dbReference>
<feature type="transmembrane region" description="Helical" evidence="7">
    <location>
        <begin position="15"/>
        <end position="35"/>
    </location>
</feature>
<evidence type="ECO:0000256" key="1">
    <source>
        <dbReference type="ARBA" id="ARBA00004651"/>
    </source>
</evidence>
<evidence type="ECO:0000313" key="9">
    <source>
        <dbReference type="EMBL" id="MFC0469944.1"/>
    </source>
</evidence>
<accession>A0ABV6K9G4</accession>
<keyword evidence="2" id="KW-1003">Cell membrane</keyword>
<dbReference type="RefSeq" id="WP_335962574.1">
    <property type="nucleotide sequence ID" value="NZ_JAXBLX010000031.1"/>
</dbReference>
<evidence type="ECO:0000256" key="6">
    <source>
        <dbReference type="ARBA" id="ARBA00023136"/>
    </source>
</evidence>
<evidence type="ECO:0000256" key="2">
    <source>
        <dbReference type="ARBA" id="ARBA00022475"/>
    </source>
</evidence>
<dbReference type="SMART" id="SM00387">
    <property type="entry name" value="HATPase_c"/>
    <property type="match status" value="1"/>
</dbReference>
<dbReference type="Gene3D" id="3.30.565.10">
    <property type="entry name" value="Histidine kinase-like ATPase, C-terminal domain"/>
    <property type="match status" value="1"/>
</dbReference>
<keyword evidence="4 9" id="KW-0808">Transferase</keyword>
<dbReference type="InterPro" id="IPR036890">
    <property type="entry name" value="HATPase_C_sf"/>
</dbReference>
<comment type="subcellular location">
    <subcellularLocation>
        <location evidence="1">Cell membrane</location>
        <topology evidence="1">Multi-pass membrane protein</topology>
    </subcellularLocation>
</comment>
<gene>
    <name evidence="9" type="ORF">ACFFHM_05180</name>
</gene>
<feature type="domain" description="HAMP" evidence="8">
    <location>
        <begin position="299"/>
        <end position="351"/>
    </location>
</feature>
<dbReference type="Proteomes" id="UP001589838">
    <property type="component" value="Unassembled WGS sequence"/>
</dbReference>
<keyword evidence="5 9" id="KW-0418">Kinase</keyword>
<keyword evidence="6 7" id="KW-0472">Membrane</keyword>
<keyword evidence="10" id="KW-1185">Reference proteome</keyword>
<dbReference type="Gene3D" id="6.10.340.10">
    <property type="match status" value="1"/>
</dbReference>
<evidence type="ECO:0000256" key="7">
    <source>
        <dbReference type="SAM" id="Phobius"/>
    </source>
</evidence>